<organism evidence="3 5">
    <name type="scientific">Halalkalicoccus jeotgali (strain DSM 18796 / CECT 7217 / JCM 14584 / KCTC 4019 / B3)</name>
    <dbReference type="NCBI Taxonomy" id="795797"/>
    <lineage>
        <taxon>Archaea</taxon>
        <taxon>Methanobacteriati</taxon>
        <taxon>Methanobacteriota</taxon>
        <taxon>Stenosarchaea group</taxon>
        <taxon>Halobacteria</taxon>
        <taxon>Halobacteriales</taxon>
        <taxon>Halococcaceae</taxon>
        <taxon>Halalkalicoccus</taxon>
    </lineage>
</organism>
<accession>D8J706</accession>
<reference evidence="3 5" key="1">
    <citation type="journal article" date="2010" name="J. Bacteriol.">
        <title>Complete genome sequence of Halalkalicoccus jeotgali B3(T), an extremely halophilic archaeon.</title>
        <authorList>
            <person name="Roh S.W."/>
            <person name="Nam Y.D."/>
            <person name="Nam S.H."/>
            <person name="Choi S.H."/>
            <person name="Park H.S."/>
            <person name="Bae J.W."/>
        </authorList>
    </citation>
    <scope>NUCLEOTIDE SEQUENCE [LARGE SCALE GENOMIC DNA]</scope>
    <source>
        <strain evidence="3">B3</strain>
        <strain evidence="5">DSM 18796 / CECT 7217 / JCM 14584 / KCTC 4019 / B3</strain>
    </source>
</reference>
<protein>
    <recommendedName>
        <fullName evidence="7">MATE efflux family protein</fullName>
    </recommendedName>
</protein>
<feature type="transmembrane region" description="Helical" evidence="2">
    <location>
        <begin position="45"/>
        <end position="67"/>
    </location>
</feature>
<evidence type="ECO:0000256" key="1">
    <source>
        <dbReference type="SAM" id="MobiDB-lite"/>
    </source>
</evidence>
<keyword evidence="2" id="KW-1133">Transmembrane helix</keyword>
<dbReference type="Proteomes" id="UP000011645">
    <property type="component" value="Unassembled WGS sequence"/>
</dbReference>
<name>D8J706_HALJB</name>
<keyword evidence="2" id="KW-0472">Membrane</keyword>
<feature type="region of interest" description="Disordered" evidence="1">
    <location>
        <begin position="1"/>
        <end position="24"/>
    </location>
</feature>
<dbReference type="AlphaFoldDB" id="D8J706"/>
<dbReference type="HOGENOM" id="CLU_2461661_0_0_2"/>
<evidence type="ECO:0008006" key="7">
    <source>
        <dbReference type="Google" id="ProtNLM"/>
    </source>
</evidence>
<proteinExistence type="predicted"/>
<dbReference type="OrthoDB" id="214119at2157"/>
<dbReference type="Proteomes" id="UP000000390">
    <property type="component" value="Chromosome"/>
</dbReference>
<sequence>MGADDRGLASRGQRDGRPVSREAHRDGTVPVGISYVFGLRLEYGVAAYVAIVADYVWRNLVVGAVYYRRNWLERGTRLMADRGSFDED</sequence>
<dbReference type="PATRIC" id="fig|795797.18.peg.2579"/>
<reference evidence="4 6" key="2">
    <citation type="journal article" date="2014" name="PLoS Genet.">
        <title>Phylogenetically driven sequencing of extremely halophilic archaea reveals strategies for static and dynamic osmo-response.</title>
        <authorList>
            <person name="Becker E.A."/>
            <person name="Seitzer P.M."/>
            <person name="Tritt A."/>
            <person name="Larsen D."/>
            <person name="Krusor M."/>
            <person name="Yao A.I."/>
            <person name="Wu D."/>
            <person name="Madern D."/>
            <person name="Eisen J.A."/>
            <person name="Darling A.E."/>
            <person name="Facciotti M.T."/>
        </authorList>
    </citation>
    <scope>NUCLEOTIDE SEQUENCE [LARGE SCALE GENOMIC DNA]</scope>
    <source>
        <strain evidence="4">B3</strain>
        <strain evidence="6">DSM 18796 / CECT 7217 / JCM 14584 / KCTC 4019 / B3</strain>
    </source>
</reference>
<dbReference type="GeneID" id="9420394"/>
<evidence type="ECO:0000313" key="3">
    <source>
        <dbReference type="EMBL" id="ADJ15959.1"/>
    </source>
</evidence>
<dbReference type="EMBL" id="CP002062">
    <property type="protein sequence ID" value="ADJ15959.1"/>
    <property type="molecule type" value="Genomic_DNA"/>
</dbReference>
<gene>
    <name evidence="3" type="ordered locus">HacjB3_12890</name>
    <name evidence="4" type="ORF">C497_08094</name>
</gene>
<keyword evidence="6" id="KW-1185">Reference proteome</keyword>
<evidence type="ECO:0000313" key="4">
    <source>
        <dbReference type="EMBL" id="ELY38055.1"/>
    </source>
</evidence>
<dbReference type="KEGG" id="hje:HacjB3_12890"/>
<evidence type="ECO:0000313" key="6">
    <source>
        <dbReference type="Proteomes" id="UP000011645"/>
    </source>
</evidence>
<evidence type="ECO:0000313" key="5">
    <source>
        <dbReference type="Proteomes" id="UP000000390"/>
    </source>
</evidence>
<evidence type="ECO:0000256" key="2">
    <source>
        <dbReference type="SAM" id="Phobius"/>
    </source>
</evidence>
<dbReference type="EMBL" id="AOHV01000024">
    <property type="protein sequence ID" value="ELY38055.1"/>
    <property type="molecule type" value="Genomic_DNA"/>
</dbReference>
<keyword evidence="2" id="KW-0812">Transmembrane</keyword>
<dbReference type="RefSeq" id="WP_008415883.1">
    <property type="nucleotide sequence ID" value="NC_014297.1"/>
</dbReference>